<evidence type="ECO:0008006" key="5">
    <source>
        <dbReference type="Google" id="ProtNLM"/>
    </source>
</evidence>
<dbReference type="FunFam" id="3.40.50.720:FF:000084">
    <property type="entry name" value="Short-chain dehydrogenase reductase"/>
    <property type="match status" value="1"/>
</dbReference>
<evidence type="ECO:0000256" key="2">
    <source>
        <dbReference type="ARBA" id="ARBA00023002"/>
    </source>
</evidence>
<dbReference type="SUPFAM" id="SSF51735">
    <property type="entry name" value="NAD(P)-binding Rossmann-fold domains"/>
    <property type="match status" value="1"/>
</dbReference>
<sequence length="255" mass="26846">MAGRLQDKVVVITGAAQGIGFATAQKCGQEGAKIVLSDANAEKLQEAALQLQQNGYDVHAVVCNITDEEHIANLYQEAVAAYGYVTTVVNNAGIFVNNTAETFDATTYEKISAINIKGVMLSTKHAIPYLKRQAGSSIVNLASISGMIGTKNHNLYIMTKHAVVGITRSTAVELGQHGIRVNAVCPGLTDTNMADQLIEGDGGGQAIRQAYENAYLLGRLGKPEEVANTIAFLASDEASFITGALIPVDGGYTAT</sequence>
<accession>A0A0N0CUN9</accession>
<dbReference type="InterPro" id="IPR002347">
    <property type="entry name" value="SDR_fam"/>
</dbReference>
<dbReference type="PRINTS" id="PR00080">
    <property type="entry name" value="SDRFAMILY"/>
</dbReference>
<dbReference type="PRINTS" id="PR00081">
    <property type="entry name" value="GDHRDH"/>
</dbReference>
<dbReference type="PANTHER" id="PTHR24321">
    <property type="entry name" value="DEHYDROGENASES, SHORT CHAIN"/>
    <property type="match status" value="1"/>
</dbReference>
<proteinExistence type="inferred from homology"/>
<reference evidence="3 4" key="1">
    <citation type="submission" date="2015-07" db="EMBL/GenBank/DDBJ databases">
        <title>Genome sequencing project for genomic taxonomy and phylogenomics of Bacillus-like bacteria.</title>
        <authorList>
            <person name="Liu B."/>
            <person name="Wang J."/>
            <person name="Zhu Y."/>
            <person name="Liu G."/>
            <person name="Chen Q."/>
            <person name="Chen Z."/>
            <person name="Che J."/>
            <person name="Ge C."/>
            <person name="Shi H."/>
            <person name="Pan Z."/>
            <person name="Liu X."/>
        </authorList>
    </citation>
    <scope>NUCLEOTIDE SEQUENCE [LARGE SCALE GENOMIC DNA]</scope>
    <source>
        <strain evidence="3 4">DSM 54</strain>
    </source>
</reference>
<dbReference type="NCBIfam" id="NF005559">
    <property type="entry name" value="PRK07231.1"/>
    <property type="match status" value="1"/>
</dbReference>
<dbReference type="Gene3D" id="3.40.50.720">
    <property type="entry name" value="NAD(P)-binding Rossmann-like Domain"/>
    <property type="match status" value="1"/>
</dbReference>
<gene>
    <name evidence="3" type="ORF">ADM90_15460</name>
</gene>
<dbReference type="InterPro" id="IPR036291">
    <property type="entry name" value="NAD(P)-bd_dom_sf"/>
</dbReference>
<protein>
    <recommendedName>
        <fullName evidence="5">3-oxoacyl-ACP reductase</fullName>
    </recommendedName>
</protein>
<comment type="similarity">
    <text evidence="1">Belongs to the short-chain dehydrogenases/reductases (SDR) family.</text>
</comment>
<dbReference type="GO" id="GO:0008206">
    <property type="term" value="P:bile acid metabolic process"/>
    <property type="evidence" value="ECO:0007669"/>
    <property type="project" value="UniProtKB-ARBA"/>
</dbReference>
<dbReference type="PANTHER" id="PTHR24321:SF8">
    <property type="entry name" value="ESTRADIOL 17-BETA-DEHYDROGENASE 8-RELATED"/>
    <property type="match status" value="1"/>
</dbReference>
<evidence type="ECO:0000256" key="1">
    <source>
        <dbReference type="ARBA" id="ARBA00006484"/>
    </source>
</evidence>
<dbReference type="OrthoDB" id="9803333at2"/>
<dbReference type="Pfam" id="PF13561">
    <property type="entry name" value="adh_short_C2"/>
    <property type="match status" value="1"/>
</dbReference>
<dbReference type="PATRIC" id="fig|33935.3.peg.1823"/>
<name>A0A0N0CUN9_9BACI</name>
<dbReference type="EMBL" id="LGCI01000010">
    <property type="protein sequence ID" value="KOY80601.1"/>
    <property type="molecule type" value="Genomic_DNA"/>
</dbReference>
<comment type="caution">
    <text evidence="3">The sequence shown here is derived from an EMBL/GenBank/DDBJ whole genome shotgun (WGS) entry which is preliminary data.</text>
</comment>
<dbReference type="Proteomes" id="UP000037977">
    <property type="component" value="Unassembled WGS sequence"/>
</dbReference>
<evidence type="ECO:0000313" key="4">
    <source>
        <dbReference type="Proteomes" id="UP000037977"/>
    </source>
</evidence>
<dbReference type="STRING" id="33935.ADM90_15460"/>
<keyword evidence="4" id="KW-1185">Reference proteome</keyword>
<dbReference type="RefSeq" id="WP_053995844.1">
    <property type="nucleotide sequence ID" value="NZ_CP065643.1"/>
</dbReference>
<evidence type="ECO:0000313" key="3">
    <source>
        <dbReference type="EMBL" id="KOY80601.1"/>
    </source>
</evidence>
<keyword evidence="2" id="KW-0560">Oxidoreductase</keyword>
<organism evidence="3 4">
    <name type="scientific">Lysinibacillus macroides</name>
    <dbReference type="NCBI Taxonomy" id="33935"/>
    <lineage>
        <taxon>Bacteria</taxon>
        <taxon>Bacillati</taxon>
        <taxon>Bacillota</taxon>
        <taxon>Bacilli</taxon>
        <taxon>Bacillales</taxon>
        <taxon>Bacillaceae</taxon>
        <taxon>Lysinibacillus</taxon>
    </lineage>
</organism>
<dbReference type="GO" id="GO:0016491">
    <property type="term" value="F:oxidoreductase activity"/>
    <property type="evidence" value="ECO:0007669"/>
    <property type="project" value="UniProtKB-KW"/>
</dbReference>
<dbReference type="AlphaFoldDB" id="A0A0N0CUN9"/>
<dbReference type="CDD" id="cd05233">
    <property type="entry name" value="SDR_c"/>
    <property type="match status" value="1"/>
</dbReference>